<evidence type="ECO:0000313" key="3">
    <source>
        <dbReference type="Proteomes" id="UP000680714"/>
    </source>
</evidence>
<name>A0ABS5I7Z9_9PROT</name>
<dbReference type="PANTHER" id="PTHR42663:SF6">
    <property type="entry name" value="HYDROLASE C777.06C-RELATED"/>
    <property type="match status" value="1"/>
</dbReference>
<dbReference type="SMART" id="SM00849">
    <property type="entry name" value="Lactamase_B"/>
    <property type="match status" value="1"/>
</dbReference>
<dbReference type="InterPro" id="IPR036866">
    <property type="entry name" value="RibonucZ/Hydroxyglut_hydro"/>
</dbReference>
<keyword evidence="3" id="KW-1185">Reference proteome</keyword>
<dbReference type="EMBL" id="JAGTUF010000001">
    <property type="protein sequence ID" value="MBR9970570.1"/>
    <property type="molecule type" value="Genomic_DNA"/>
</dbReference>
<evidence type="ECO:0000259" key="1">
    <source>
        <dbReference type="SMART" id="SM00849"/>
    </source>
</evidence>
<evidence type="ECO:0000313" key="2">
    <source>
        <dbReference type="EMBL" id="MBR9970570.1"/>
    </source>
</evidence>
<sequence length="263" mass="28950">MNVTILGCGPAGGVPSISRGWGACDPRNPRNRRRRPSILVDGPEGAILVDSSPDCREQLLDAGINRLAAVLYTHDHADHMHGIDDLREINRVTRQHLPIHATPEVLAVIRTRFPYVIGGVGEGQSIYKPMLDLNPINGPFRAGGLDIVPFDQDHGYCRSTGFRFGPLAYSTDVVELPEASFEALAGIDTWIVGCLNYQPHPTHAHLDKVLQWIERVRPRQAFLTHMTPNLDYDTLCGMLPPHVRPAHDGMVIVACNGESAVPR</sequence>
<dbReference type="Gene3D" id="3.60.15.10">
    <property type="entry name" value="Ribonuclease Z/Hydroxyacylglutathione hydrolase-like"/>
    <property type="match status" value="1"/>
</dbReference>
<accession>A0ABS5I7Z9</accession>
<dbReference type="SUPFAM" id="SSF56281">
    <property type="entry name" value="Metallo-hydrolase/oxidoreductase"/>
    <property type="match status" value="1"/>
</dbReference>
<feature type="domain" description="Metallo-beta-lactamase" evidence="1">
    <location>
        <begin position="34"/>
        <end position="225"/>
    </location>
</feature>
<dbReference type="Proteomes" id="UP000680714">
    <property type="component" value="Unassembled WGS sequence"/>
</dbReference>
<dbReference type="RefSeq" id="WP_211546058.1">
    <property type="nucleotide sequence ID" value="NZ_JAGTUF010000001.1"/>
</dbReference>
<reference evidence="2 3" key="1">
    <citation type="submission" date="2021-04" db="EMBL/GenBank/DDBJ databases">
        <title>Magnetospirillum sulfuroxidans sp. nov., a facultative chemolithoautotrophic sulfur-oxidizing alphaproteobacterium isolated from freshwater sediment and proposals for Paramagetospirillum gen. nov., and Magnetospirillaceae fam. nov.</title>
        <authorList>
            <person name="Koziaeva V."/>
            <person name="Geelhoed J.S."/>
            <person name="Sorokin D.Y."/>
            <person name="Grouzdev D.S."/>
        </authorList>
    </citation>
    <scope>NUCLEOTIDE SEQUENCE [LARGE SCALE GENOMIC DNA]</scope>
    <source>
        <strain evidence="2 3">J10</strain>
    </source>
</reference>
<comment type="caution">
    <text evidence="2">The sequence shown here is derived from an EMBL/GenBank/DDBJ whole genome shotgun (WGS) entry which is preliminary data.</text>
</comment>
<proteinExistence type="predicted"/>
<organism evidence="2 3">
    <name type="scientific">Magnetospirillum sulfuroxidans</name>
    <dbReference type="NCBI Taxonomy" id="611300"/>
    <lineage>
        <taxon>Bacteria</taxon>
        <taxon>Pseudomonadati</taxon>
        <taxon>Pseudomonadota</taxon>
        <taxon>Alphaproteobacteria</taxon>
        <taxon>Rhodospirillales</taxon>
        <taxon>Rhodospirillaceae</taxon>
        <taxon>Magnetospirillum</taxon>
    </lineage>
</organism>
<dbReference type="Pfam" id="PF12706">
    <property type="entry name" value="Lactamase_B_2"/>
    <property type="match status" value="1"/>
</dbReference>
<dbReference type="PANTHER" id="PTHR42663">
    <property type="entry name" value="HYDROLASE C777.06C-RELATED-RELATED"/>
    <property type="match status" value="1"/>
</dbReference>
<protein>
    <submittedName>
        <fullName evidence="2">MBL fold metallo-hydrolase</fullName>
    </submittedName>
</protein>
<gene>
    <name evidence="2" type="ORF">KEC16_02440</name>
</gene>
<dbReference type="CDD" id="cd16279">
    <property type="entry name" value="metallo-hydrolase-like_MBL-fold"/>
    <property type="match status" value="1"/>
</dbReference>
<dbReference type="InterPro" id="IPR001279">
    <property type="entry name" value="Metallo-B-lactamas"/>
</dbReference>